<keyword evidence="2" id="KW-1185">Reference proteome</keyword>
<accession>A0A5C5WD69</accession>
<reference evidence="1 2" key="1">
    <citation type="submission" date="2019-02" db="EMBL/GenBank/DDBJ databases">
        <title>Deep-cultivation of Planctomycetes and their phenomic and genomic characterization uncovers novel biology.</title>
        <authorList>
            <person name="Wiegand S."/>
            <person name="Jogler M."/>
            <person name="Boedeker C."/>
            <person name="Pinto D."/>
            <person name="Vollmers J."/>
            <person name="Rivas-Marin E."/>
            <person name="Kohn T."/>
            <person name="Peeters S.H."/>
            <person name="Heuer A."/>
            <person name="Rast P."/>
            <person name="Oberbeckmann S."/>
            <person name="Bunk B."/>
            <person name="Jeske O."/>
            <person name="Meyerdierks A."/>
            <person name="Storesund J.E."/>
            <person name="Kallscheuer N."/>
            <person name="Luecker S."/>
            <person name="Lage O.M."/>
            <person name="Pohl T."/>
            <person name="Merkel B.J."/>
            <person name="Hornburger P."/>
            <person name="Mueller R.-W."/>
            <person name="Bruemmer F."/>
            <person name="Labrenz M."/>
            <person name="Spormann A.M."/>
            <person name="Op Den Camp H."/>
            <person name="Overmann J."/>
            <person name="Amann R."/>
            <person name="Jetten M.S.M."/>
            <person name="Mascher T."/>
            <person name="Medema M.H."/>
            <person name="Devos D.P."/>
            <person name="Kaster A.-K."/>
            <person name="Ovreas L."/>
            <person name="Rohde M."/>
            <person name="Galperin M.Y."/>
            <person name="Jogler C."/>
        </authorList>
    </citation>
    <scope>NUCLEOTIDE SEQUENCE [LARGE SCALE GENOMIC DNA]</scope>
    <source>
        <strain evidence="1 2">Pla111</strain>
    </source>
</reference>
<evidence type="ECO:0000313" key="1">
    <source>
        <dbReference type="EMBL" id="TWT48614.1"/>
    </source>
</evidence>
<sequence length="100" mass="11069">MGVEDIIALLARHGQTATYGALAALFEMATQSVMKDREQTHQNSWIVASKTGMPSGYSPEQIDPRLLEFVEKGGKPLKSVDELRTWVLANTTDEDFNEGE</sequence>
<gene>
    <name evidence="1" type="ORF">Pla111_03890</name>
</gene>
<name>A0A5C5WD69_9BACT</name>
<dbReference type="AlphaFoldDB" id="A0A5C5WD69"/>
<dbReference type="RefSeq" id="WP_146570817.1">
    <property type="nucleotide sequence ID" value="NZ_SJPH01000001.1"/>
</dbReference>
<proteinExistence type="predicted"/>
<evidence type="ECO:0008006" key="3">
    <source>
        <dbReference type="Google" id="ProtNLM"/>
    </source>
</evidence>
<comment type="caution">
    <text evidence="1">The sequence shown here is derived from an EMBL/GenBank/DDBJ whole genome shotgun (WGS) entry which is preliminary data.</text>
</comment>
<dbReference type="Proteomes" id="UP000318995">
    <property type="component" value="Unassembled WGS sequence"/>
</dbReference>
<organism evidence="1 2">
    <name type="scientific">Botrimarina hoheduenensis</name>
    <dbReference type="NCBI Taxonomy" id="2528000"/>
    <lineage>
        <taxon>Bacteria</taxon>
        <taxon>Pseudomonadati</taxon>
        <taxon>Planctomycetota</taxon>
        <taxon>Planctomycetia</taxon>
        <taxon>Pirellulales</taxon>
        <taxon>Lacipirellulaceae</taxon>
        <taxon>Botrimarina</taxon>
    </lineage>
</organism>
<dbReference type="EMBL" id="SJPH01000001">
    <property type="protein sequence ID" value="TWT48614.1"/>
    <property type="molecule type" value="Genomic_DNA"/>
</dbReference>
<protein>
    <recommendedName>
        <fullName evidence="3">Methylated-DNA-[protein]-cysteine S-methyltransferase DNA binding domain-containing protein</fullName>
    </recommendedName>
</protein>
<evidence type="ECO:0000313" key="2">
    <source>
        <dbReference type="Proteomes" id="UP000318995"/>
    </source>
</evidence>